<protein>
    <submittedName>
        <fullName evidence="1">Uncharacterized protein</fullName>
    </submittedName>
</protein>
<sequence length="270" mass="29215">MFDKAPSIMPPPDGGSPLQVLHFVFLLTAVLTVVSPAWAESEVRPTRPIVRIVLNRNGATIEGTLARFGNGAYTLDVGGRLKIVAERDIRSITFRFPQAARNESDINQLVAQLSKSAREHFRVPPAIITALAKKGAGALEPLLAAVGKDSSIYQWVGEVFRQMDHSVRAKLIDAVRNDGRHGVKLSVGWMFRAAGVACASSCGELLLVGQPLLLEQLAIDTGFWVMGEWSPAGPSAVSALVVAVDRQVKEEQSLEEEATLQAIKLADERE</sequence>
<name>A0A0F9JDY5_9ZZZZ</name>
<reference evidence="1" key="1">
    <citation type="journal article" date="2015" name="Nature">
        <title>Complex archaea that bridge the gap between prokaryotes and eukaryotes.</title>
        <authorList>
            <person name="Spang A."/>
            <person name="Saw J.H."/>
            <person name="Jorgensen S.L."/>
            <person name="Zaremba-Niedzwiedzka K."/>
            <person name="Martijn J."/>
            <person name="Lind A.E."/>
            <person name="van Eijk R."/>
            <person name="Schleper C."/>
            <person name="Guy L."/>
            <person name="Ettema T.J."/>
        </authorList>
    </citation>
    <scope>NUCLEOTIDE SEQUENCE</scope>
</reference>
<dbReference type="EMBL" id="LAZR01010290">
    <property type="protein sequence ID" value="KKM67768.1"/>
    <property type="molecule type" value="Genomic_DNA"/>
</dbReference>
<evidence type="ECO:0000313" key="1">
    <source>
        <dbReference type="EMBL" id="KKM67768.1"/>
    </source>
</evidence>
<feature type="non-terminal residue" evidence="1">
    <location>
        <position position="270"/>
    </location>
</feature>
<accession>A0A0F9JDY5</accession>
<organism evidence="1">
    <name type="scientific">marine sediment metagenome</name>
    <dbReference type="NCBI Taxonomy" id="412755"/>
    <lineage>
        <taxon>unclassified sequences</taxon>
        <taxon>metagenomes</taxon>
        <taxon>ecological metagenomes</taxon>
    </lineage>
</organism>
<gene>
    <name evidence="1" type="ORF">LCGC14_1467760</name>
</gene>
<proteinExistence type="predicted"/>
<dbReference type="AlphaFoldDB" id="A0A0F9JDY5"/>
<comment type="caution">
    <text evidence="1">The sequence shown here is derived from an EMBL/GenBank/DDBJ whole genome shotgun (WGS) entry which is preliminary data.</text>
</comment>